<dbReference type="InterPro" id="IPR000182">
    <property type="entry name" value="GNAT_dom"/>
</dbReference>
<evidence type="ECO:0000256" key="4">
    <source>
        <dbReference type="ARBA" id="ARBA00022723"/>
    </source>
</evidence>
<dbReference type="FunFam" id="3.40.50.970:FF:000024">
    <property type="entry name" value="Pyruvate decarboxylase isozyme"/>
    <property type="match status" value="1"/>
</dbReference>
<dbReference type="CDD" id="cd07038">
    <property type="entry name" value="TPP_PYR_PDC_IPDC_like"/>
    <property type="match status" value="1"/>
</dbReference>
<dbReference type="SUPFAM" id="SSF52467">
    <property type="entry name" value="DHS-like NAD/FAD-binding domain"/>
    <property type="match status" value="1"/>
</dbReference>
<feature type="coiled-coil region" evidence="11">
    <location>
        <begin position="203"/>
        <end position="230"/>
    </location>
</feature>
<evidence type="ECO:0000256" key="5">
    <source>
        <dbReference type="ARBA" id="ARBA00022793"/>
    </source>
</evidence>
<evidence type="ECO:0000313" key="14">
    <source>
        <dbReference type="Proteomes" id="UP000683000"/>
    </source>
</evidence>
<dbReference type="GO" id="GO:0005634">
    <property type="term" value="C:nucleus"/>
    <property type="evidence" value="ECO:0007669"/>
    <property type="project" value="TreeGrafter"/>
</dbReference>
<evidence type="ECO:0000256" key="8">
    <source>
        <dbReference type="ARBA" id="ARBA00023128"/>
    </source>
</evidence>
<keyword evidence="9" id="KW-0456">Lyase</keyword>
<dbReference type="Pfam" id="PF02775">
    <property type="entry name" value="TPP_enzyme_C"/>
    <property type="match status" value="1"/>
</dbReference>
<keyword evidence="7 10" id="KW-0786">Thiamine pyrophosphate</keyword>
<dbReference type="GO" id="GO:0000949">
    <property type="term" value="P:aromatic amino acid family catabolic process to alcohol via Ehrlich pathway"/>
    <property type="evidence" value="ECO:0007669"/>
    <property type="project" value="TreeGrafter"/>
</dbReference>
<comment type="caution">
    <text evidence="13">The sequence shown here is derived from an EMBL/GenBank/DDBJ whole genome shotgun (WGS) entry which is preliminary data.</text>
</comment>
<evidence type="ECO:0000256" key="11">
    <source>
        <dbReference type="SAM" id="Coils"/>
    </source>
</evidence>
<keyword evidence="8" id="KW-0496">Mitochondrion</keyword>
<dbReference type="InterPro" id="IPR011766">
    <property type="entry name" value="TPP_enzyme_TPP-bd"/>
</dbReference>
<keyword evidence="5" id="KW-0210">Decarboxylase</keyword>
<comment type="cofactor">
    <cofactor evidence="1">
        <name>thiamine diphosphate</name>
        <dbReference type="ChEBI" id="CHEBI:58937"/>
    </cofactor>
</comment>
<dbReference type="PANTHER" id="PTHR43452:SF30">
    <property type="entry name" value="PYRUVATE DECARBOXYLASE ISOZYME 1-RELATED"/>
    <property type="match status" value="1"/>
</dbReference>
<evidence type="ECO:0000256" key="6">
    <source>
        <dbReference type="ARBA" id="ARBA00022842"/>
    </source>
</evidence>
<comment type="similarity">
    <text evidence="3 10">Belongs to the TPP enzyme family.</text>
</comment>
<dbReference type="Pfam" id="PF02776">
    <property type="entry name" value="TPP_enzyme_N"/>
    <property type="match status" value="1"/>
</dbReference>
<feature type="domain" description="N-acetyltransferase" evidence="12">
    <location>
        <begin position="7"/>
        <end position="165"/>
    </location>
</feature>
<reference evidence="13" key="1">
    <citation type="submission" date="2021-03" db="EMBL/GenBank/DDBJ databases">
        <title>Evolutionary innovations through gain and loss of genes in the ectomycorrhizal Boletales.</title>
        <authorList>
            <person name="Wu G."/>
            <person name="Miyauchi S."/>
            <person name="Morin E."/>
            <person name="Yang Z.-L."/>
            <person name="Xu J."/>
            <person name="Martin F.M."/>
        </authorList>
    </citation>
    <scope>NUCLEOTIDE SEQUENCE</scope>
    <source>
        <strain evidence="13">BR01</strain>
    </source>
</reference>
<comment type="subcellular location">
    <subcellularLocation>
        <location evidence="2">Mitochondrion</location>
    </subcellularLocation>
</comment>
<evidence type="ECO:0000313" key="13">
    <source>
        <dbReference type="EMBL" id="KAG6377221.1"/>
    </source>
</evidence>
<dbReference type="InterPro" id="IPR012110">
    <property type="entry name" value="PDC/IPDC-like"/>
</dbReference>
<sequence length="789" mass="87379">MFTSDRLLFRGLQDEDVEHLYAMRNDFRVARFVNLGPNIPHPTKYKEFLRTQAEGSTIWFSMDEKNTGNFVGQCSIKVSEPKNRDGTFGISTFPRFWGKGYGTEASKFVIGYAFEALGIQRVSLAVLEGNAAAIAVYKKLGFKHEGTKRRANWAEGHWEDLLYMGILEEEWAAAHKKTQGQQSSGKSPSLLSIPMTKTMPATLTELESEVARLRHELQSLEVEYKDDDEITIANYLLTRLEQLGVTSVFGVPGDFNMPLLDYVEDHPRIQWIGNCNELNAAYAADGYARVKSHSIGVVVTTFGVGELSAINGIAGAFSEMVPVLHIVGVPSTVQLKTKPLLHHTLGDARFDVFTKAAEQVTISQAMLMNKVHAAGEIDRILIDCITRARPVYLTFPSDMVSEKISAKRLKIPLSRTLPPNDPQVEQFVLDEIIKVIGEAGGDMAILVDACVLRHDVQDEVKDLVTATRFPVYSTPMGKTTVSEQYDRYGGVYIGSISDPAIKERVESAKLILSIGGLKSDFNTGMYTYRIPTTHTIELHSDHVLVQHAHFPGIGMKQLLPKLTPRLREFRSRASELAVFKAKLEVPIERGNDITQSYFWPRVGKFFKKKDVIVAETGTSNFGILDVPLPDQSVFVSQMLYSSIGWSVGSTLGTALAARSKGLGRVILFVGDGSVQLGVQELSTMTHHGLTPIIFLINNGGYNIERNLHGMNRKWTSLLTTLGDVDGTLSRSYTVRDKPGLEKLLDDPEFSNAGKIQLVEVIMGKYDTPRALKLAAELSGKSTEKSSKQL</sequence>
<dbReference type="InterPro" id="IPR047213">
    <property type="entry name" value="TPP_PYR_PDC_IPDC-like"/>
</dbReference>
<dbReference type="GO" id="GO:0005739">
    <property type="term" value="C:mitochondrion"/>
    <property type="evidence" value="ECO:0007669"/>
    <property type="project" value="UniProtKB-SubCell"/>
</dbReference>
<keyword evidence="6" id="KW-0460">Magnesium</keyword>
<evidence type="ECO:0000256" key="10">
    <source>
        <dbReference type="RuleBase" id="RU362132"/>
    </source>
</evidence>
<evidence type="ECO:0000256" key="1">
    <source>
        <dbReference type="ARBA" id="ARBA00001964"/>
    </source>
</evidence>
<dbReference type="InterPro" id="IPR012001">
    <property type="entry name" value="Thiamin_PyroP_enz_TPP-bd_dom"/>
</dbReference>
<dbReference type="Pfam" id="PF13302">
    <property type="entry name" value="Acetyltransf_3"/>
    <property type="match status" value="1"/>
</dbReference>
<dbReference type="GO" id="GO:0016747">
    <property type="term" value="F:acyltransferase activity, transferring groups other than amino-acyl groups"/>
    <property type="evidence" value="ECO:0007669"/>
    <property type="project" value="InterPro"/>
</dbReference>
<organism evidence="13 14">
    <name type="scientific">Boletus reticuloceps</name>
    <dbReference type="NCBI Taxonomy" id="495285"/>
    <lineage>
        <taxon>Eukaryota</taxon>
        <taxon>Fungi</taxon>
        <taxon>Dikarya</taxon>
        <taxon>Basidiomycota</taxon>
        <taxon>Agaricomycotina</taxon>
        <taxon>Agaricomycetes</taxon>
        <taxon>Agaricomycetidae</taxon>
        <taxon>Boletales</taxon>
        <taxon>Boletineae</taxon>
        <taxon>Boletaceae</taxon>
        <taxon>Boletoideae</taxon>
        <taxon>Boletus</taxon>
    </lineage>
</organism>
<dbReference type="GO" id="GO:0000287">
    <property type="term" value="F:magnesium ion binding"/>
    <property type="evidence" value="ECO:0007669"/>
    <property type="project" value="InterPro"/>
</dbReference>
<dbReference type="PROSITE" id="PS51186">
    <property type="entry name" value="GNAT"/>
    <property type="match status" value="1"/>
</dbReference>
<dbReference type="Gene3D" id="3.40.50.970">
    <property type="match status" value="2"/>
</dbReference>
<evidence type="ECO:0000256" key="3">
    <source>
        <dbReference type="ARBA" id="ARBA00007812"/>
    </source>
</evidence>
<dbReference type="Pfam" id="PF00205">
    <property type="entry name" value="TPP_enzyme_M"/>
    <property type="match status" value="1"/>
</dbReference>
<dbReference type="GO" id="GO:0004737">
    <property type="term" value="F:pyruvate decarboxylase activity"/>
    <property type="evidence" value="ECO:0007669"/>
    <property type="project" value="TreeGrafter"/>
</dbReference>
<keyword evidence="14" id="KW-1185">Reference proteome</keyword>
<gene>
    <name evidence="13" type="ORF">JVT61DRAFT_1275</name>
</gene>
<evidence type="ECO:0000256" key="2">
    <source>
        <dbReference type="ARBA" id="ARBA00004173"/>
    </source>
</evidence>
<dbReference type="PANTHER" id="PTHR43452">
    <property type="entry name" value="PYRUVATE DECARBOXYLASE"/>
    <property type="match status" value="1"/>
</dbReference>
<dbReference type="CDD" id="cd02005">
    <property type="entry name" value="TPP_PDC_IPDC"/>
    <property type="match status" value="1"/>
</dbReference>
<dbReference type="Gene3D" id="3.40.50.1220">
    <property type="entry name" value="TPP-binding domain"/>
    <property type="match status" value="1"/>
</dbReference>
<dbReference type="SUPFAM" id="SSF52518">
    <property type="entry name" value="Thiamin diphosphate-binding fold (THDP-binding)"/>
    <property type="match status" value="2"/>
</dbReference>
<dbReference type="SUPFAM" id="SSF55729">
    <property type="entry name" value="Acyl-CoA N-acyltransferases (Nat)"/>
    <property type="match status" value="1"/>
</dbReference>
<dbReference type="GO" id="GO:0030976">
    <property type="term" value="F:thiamine pyrophosphate binding"/>
    <property type="evidence" value="ECO:0007669"/>
    <property type="project" value="InterPro"/>
</dbReference>
<protein>
    <submittedName>
        <fullName evidence="13">Thiamine diphosphate-binding protein</fullName>
    </submittedName>
</protein>
<dbReference type="InterPro" id="IPR016181">
    <property type="entry name" value="Acyl_CoA_acyltransferase"/>
</dbReference>
<evidence type="ECO:0000256" key="9">
    <source>
        <dbReference type="ARBA" id="ARBA00023239"/>
    </source>
</evidence>
<dbReference type="FunFam" id="3.40.50.970:FF:000019">
    <property type="entry name" value="Pyruvate decarboxylase isozyme"/>
    <property type="match status" value="1"/>
</dbReference>
<keyword evidence="11" id="KW-0175">Coiled coil</keyword>
<keyword evidence="4" id="KW-0479">Metal-binding</keyword>
<dbReference type="Proteomes" id="UP000683000">
    <property type="component" value="Unassembled WGS sequence"/>
</dbReference>
<dbReference type="InterPro" id="IPR012000">
    <property type="entry name" value="Thiamin_PyroP_enz_cen_dom"/>
</dbReference>
<dbReference type="AlphaFoldDB" id="A0A8I3A9U7"/>
<evidence type="ECO:0000256" key="7">
    <source>
        <dbReference type="ARBA" id="ARBA00023052"/>
    </source>
</evidence>
<dbReference type="InterPro" id="IPR047214">
    <property type="entry name" value="TPP_PDC_IPDC"/>
</dbReference>
<evidence type="ECO:0000259" key="12">
    <source>
        <dbReference type="PROSITE" id="PS51186"/>
    </source>
</evidence>
<dbReference type="InterPro" id="IPR029035">
    <property type="entry name" value="DHS-like_NAD/FAD-binding_dom"/>
</dbReference>
<dbReference type="Gene3D" id="3.40.630.30">
    <property type="match status" value="1"/>
</dbReference>
<accession>A0A8I3A9U7</accession>
<proteinExistence type="inferred from homology"/>
<dbReference type="GO" id="GO:0005829">
    <property type="term" value="C:cytosol"/>
    <property type="evidence" value="ECO:0007669"/>
    <property type="project" value="TreeGrafter"/>
</dbReference>
<name>A0A8I3A9U7_9AGAM</name>
<dbReference type="OrthoDB" id="3970464at2759"/>
<dbReference type="InterPro" id="IPR029061">
    <property type="entry name" value="THDP-binding"/>
</dbReference>
<dbReference type="EMBL" id="JAGFBS010000010">
    <property type="protein sequence ID" value="KAG6377221.1"/>
    <property type="molecule type" value="Genomic_DNA"/>
</dbReference>